<dbReference type="AlphaFoldDB" id="A0A6S6TLK3"/>
<dbReference type="EMBL" id="CACVAS010000117">
    <property type="protein sequence ID" value="CAA6821742.1"/>
    <property type="molecule type" value="Genomic_DNA"/>
</dbReference>
<gene>
    <name evidence="1" type="ORF">HELGO_WM703</name>
</gene>
<dbReference type="InterPro" id="IPR029063">
    <property type="entry name" value="SAM-dependent_MTases_sf"/>
</dbReference>
<dbReference type="Gene3D" id="3.40.50.150">
    <property type="entry name" value="Vaccinia Virus protein VP39"/>
    <property type="match status" value="1"/>
</dbReference>
<accession>A0A6S6TLK3</accession>
<evidence type="ECO:0000313" key="1">
    <source>
        <dbReference type="EMBL" id="CAA6821742.1"/>
    </source>
</evidence>
<proteinExistence type="predicted"/>
<name>A0A6S6TLK3_9BACT</name>
<organism evidence="1">
    <name type="scientific">uncultured Sulfurovum sp</name>
    <dbReference type="NCBI Taxonomy" id="269237"/>
    <lineage>
        <taxon>Bacteria</taxon>
        <taxon>Pseudomonadati</taxon>
        <taxon>Campylobacterota</taxon>
        <taxon>Epsilonproteobacteria</taxon>
        <taxon>Campylobacterales</taxon>
        <taxon>Sulfurovaceae</taxon>
        <taxon>Sulfurovum</taxon>
        <taxon>environmental samples</taxon>
    </lineage>
</organism>
<protein>
    <submittedName>
        <fullName evidence="1">Uncharacterized protein</fullName>
    </submittedName>
</protein>
<reference evidence="1" key="1">
    <citation type="submission" date="2020-01" db="EMBL/GenBank/DDBJ databases">
        <authorList>
            <person name="Meier V. D."/>
            <person name="Meier V D."/>
        </authorList>
    </citation>
    <scope>NUCLEOTIDE SEQUENCE</scope>
    <source>
        <strain evidence="1">HLG_WM_MAG_01</strain>
    </source>
</reference>
<dbReference type="SUPFAM" id="SSF53335">
    <property type="entry name" value="S-adenosyl-L-methionine-dependent methyltransferases"/>
    <property type="match status" value="1"/>
</dbReference>
<sequence length="307" mass="35904">MKTFTHQSMQEILSYLKKQLQQNTSISFIALNPDKYNEYAGMQVEIENIIYIYRSYKAWVDLAEILMCKIYTPEPISTYLIKITLQKLKTDSFHTDSKKNEKYGVNSHFWRIHKMEEPAFIYYYIQALQNVHIEHKKQVLNLGINRADEFMVIKNLIDTKKYKDMQFIGVDHSYSAIEQAKRLLPEKNVDFYTQDINALDTLDLPKSDLLISIGTLQSPSIDFKPFFMHLVQNYLTKDASIILGFPNSRWVGGEVIYGAKAPNYVMSEQSLMYNDVIFVKKYLQQKKYRVTITGKQYVFVTATKIGI</sequence>